<evidence type="ECO:0000313" key="5">
    <source>
        <dbReference type="EMBL" id="KAG7309790.1"/>
    </source>
</evidence>
<comment type="similarity">
    <text evidence="1 4">Belongs to the SMG8 family.</text>
</comment>
<organism evidence="5 6">
    <name type="scientific">Plutella xylostella</name>
    <name type="common">Diamondback moth</name>
    <name type="synonym">Plutella maculipennis</name>
    <dbReference type="NCBI Taxonomy" id="51655"/>
    <lineage>
        <taxon>Eukaryota</taxon>
        <taxon>Metazoa</taxon>
        <taxon>Ecdysozoa</taxon>
        <taxon>Arthropoda</taxon>
        <taxon>Hexapoda</taxon>
        <taxon>Insecta</taxon>
        <taxon>Pterygota</taxon>
        <taxon>Neoptera</taxon>
        <taxon>Endopterygota</taxon>
        <taxon>Lepidoptera</taxon>
        <taxon>Glossata</taxon>
        <taxon>Ditrysia</taxon>
        <taxon>Yponomeutoidea</taxon>
        <taxon>Plutellidae</taxon>
        <taxon>Plutella</taxon>
    </lineage>
</organism>
<dbReference type="Pfam" id="PF10220">
    <property type="entry name" value="Smg8_Smg9"/>
    <property type="match status" value="1"/>
</dbReference>
<comment type="function">
    <text evidence="4">Involved in nonsense-mediated decay (NMD) of mRNAs containing premature stop codons.</text>
</comment>
<gene>
    <name evidence="5" type="ORF">JYU34_004290</name>
</gene>
<dbReference type="PANTHER" id="PTHR13091:SF0">
    <property type="entry name" value="NONSENSE-MEDIATED MRNA DECAY FACTOR SMG8"/>
    <property type="match status" value="1"/>
</dbReference>
<dbReference type="PANTHER" id="PTHR13091">
    <property type="entry name" value="AMPLIFIED IN BREAST CANCER 2-RELATED"/>
    <property type="match status" value="1"/>
</dbReference>
<accession>A0ABQ7QXL6</accession>
<protein>
    <recommendedName>
        <fullName evidence="3 4">Nonsense-mediated mRNA decay factor SMG8</fullName>
    </recommendedName>
</protein>
<dbReference type="Proteomes" id="UP000823941">
    <property type="component" value="Chromosome 6"/>
</dbReference>
<proteinExistence type="inferred from homology"/>
<sequence length="88" mass="9643">MLAQAMRIHVVTPKAPLHVTLDPKVQPVANGPVFIPQPVGSPTIKLSASLYWVLRLPYIYCDERGPLPRPKVVTTSGSIKDHMFGLAD</sequence>
<evidence type="ECO:0000256" key="3">
    <source>
        <dbReference type="ARBA" id="ARBA00029509"/>
    </source>
</evidence>
<name>A0ABQ7QXL6_PLUXY</name>
<dbReference type="InterPro" id="IPR019354">
    <property type="entry name" value="SMG8-like"/>
</dbReference>
<reference evidence="5 6" key="1">
    <citation type="submission" date="2021-06" db="EMBL/GenBank/DDBJ databases">
        <title>A haploid diamondback moth (Plutella xylostella L.) genome assembly resolves 31 chromosomes and identifies a diamide resistance mutation.</title>
        <authorList>
            <person name="Ward C.M."/>
            <person name="Perry K.D."/>
            <person name="Baker G."/>
            <person name="Powis K."/>
            <person name="Heckel D.G."/>
            <person name="Baxter S.W."/>
        </authorList>
    </citation>
    <scope>NUCLEOTIDE SEQUENCE [LARGE SCALE GENOMIC DNA]</scope>
    <source>
        <strain evidence="5 6">LV</strain>
        <tissue evidence="5">Single pupa</tissue>
    </source>
</reference>
<dbReference type="EMBL" id="JAHIBW010000006">
    <property type="protein sequence ID" value="KAG7309790.1"/>
    <property type="molecule type" value="Genomic_DNA"/>
</dbReference>
<keyword evidence="2 4" id="KW-0866">Nonsense-mediated mRNA decay</keyword>
<keyword evidence="6" id="KW-1185">Reference proteome</keyword>
<comment type="caution">
    <text evidence="5">The sequence shown here is derived from an EMBL/GenBank/DDBJ whole genome shotgun (WGS) entry which is preliminary data.</text>
</comment>
<evidence type="ECO:0000256" key="4">
    <source>
        <dbReference type="RuleBase" id="RU367133"/>
    </source>
</evidence>
<evidence type="ECO:0000256" key="1">
    <source>
        <dbReference type="ARBA" id="ARBA00006443"/>
    </source>
</evidence>
<evidence type="ECO:0000256" key="2">
    <source>
        <dbReference type="ARBA" id="ARBA00023161"/>
    </source>
</evidence>
<evidence type="ECO:0000313" key="6">
    <source>
        <dbReference type="Proteomes" id="UP000823941"/>
    </source>
</evidence>